<evidence type="ECO:0000256" key="4">
    <source>
        <dbReference type="ARBA" id="ARBA00023002"/>
    </source>
</evidence>
<reference evidence="9 10" key="1">
    <citation type="submission" date="2019-12" db="EMBL/GenBank/DDBJ databases">
        <title>Snethiella sp. nov. sp. isolated from sea sand.</title>
        <authorList>
            <person name="Kim J."/>
            <person name="Jeong S.E."/>
            <person name="Jung H.S."/>
            <person name="Jeon C.O."/>
        </authorList>
    </citation>
    <scope>NUCLEOTIDE SEQUENCE [LARGE SCALE GENOMIC DNA]</scope>
    <source>
        <strain evidence="9 10">DP05</strain>
    </source>
</reference>
<dbReference type="InterPro" id="IPR006694">
    <property type="entry name" value="Fatty_acid_hydroxylase"/>
</dbReference>
<sequence length="304" mass="35151">MMQLPDPVTFAIPAFVLLILIEAVIGRYAPKKSNYEMRDSAASLLMGLGNFAIGLINFGIVGGVSLWVYQYRLFDIGYTWWAFVLILFAEDFVYYWFHRLSHEHRIWWAAHINHHSSQYYNLTTALRQTWTGAFIGTWIPWLLLSFIGFPLALILFQKGVSLVYQFWIHTEAIDRMWKPVEAVMNTPSHHRVHHATNPRYLDANYAGIFIIWDKLFGTFVPEDKAEPCRYGIVKQIASFNPLIIAFHEWAGIFTDLFHAKSFKAAFMYIFGPPGWSEDGSRLTSRMIKERERTRLAGQTADAAD</sequence>
<evidence type="ECO:0000256" key="7">
    <source>
        <dbReference type="SAM" id="Phobius"/>
    </source>
</evidence>
<dbReference type="GO" id="GO:0008610">
    <property type="term" value="P:lipid biosynthetic process"/>
    <property type="evidence" value="ECO:0007669"/>
    <property type="project" value="InterPro"/>
</dbReference>
<evidence type="ECO:0000256" key="5">
    <source>
        <dbReference type="ARBA" id="ARBA00023098"/>
    </source>
</evidence>
<dbReference type="EMBL" id="WTUW01000009">
    <property type="protein sequence ID" value="MZR32102.1"/>
    <property type="molecule type" value="Genomic_DNA"/>
</dbReference>
<evidence type="ECO:0000256" key="1">
    <source>
        <dbReference type="ARBA" id="ARBA00004127"/>
    </source>
</evidence>
<dbReference type="PANTHER" id="PTHR21624">
    <property type="entry name" value="STEROL DESATURASE-RELATED PROTEIN"/>
    <property type="match status" value="1"/>
</dbReference>
<evidence type="ECO:0000259" key="8">
    <source>
        <dbReference type="Pfam" id="PF04116"/>
    </source>
</evidence>
<dbReference type="AlphaFoldDB" id="A0A6L8WCI4"/>
<feature type="transmembrane region" description="Helical" evidence="7">
    <location>
        <begin position="133"/>
        <end position="156"/>
    </location>
</feature>
<organism evidence="9 10">
    <name type="scientific">Sneathiella litorea</name>
    <dbReference type="NCBI Taxonomy" id="2606216"/>
    <lineage>
        <taxon>Bacteria</taxon>
        <taxon>Pseudomonadati</taxon>
        <taxon>Pseudomonadota</taxon>
        <taxon>Alphaproteobacteria</taxon>
        <taxon>Sneathiellales</taxon>
        <taxon>Sneathiellaceae</taxon>
        <taxon>Sneathiella</taxon>
    </lineage>
</organism>
<feature type="transmembrane region" description="Helical" evidence="7">
    <location>
        <begin position="12"/>
        <end position="29"/>
    </location>
</feature>
<proteinExistence type="predicted"/>
<keyword evidence="5" id="KW-0443">Lipid metabolism</keyword>
<gene>
    <name evidence="9" type="ORF">GQE98_15800</name>
</gene>
<dbReference type="Proteomes" id="UP000476030">
    <property type="component" value="Unassembled WGS sequence"/>
</dbReference>
<evidence type="ECO:0000256" key="3">
    <source>
        <dbReference type="ARBA" id="ARBA00022989"/>
    </source>
</evidence>
<evidence type="ECO:0000256" key="2">
    <source>
        <dbReference type="ARBA" id="ARBA00022692"/>
    </source>
</evidence>
<dbReference type="GO" id="GO:0012505">
    <property type="term" value="C:endomembrane system"/>
    <property type="evidence" value="ECO:0007669"/>
    <property type="project" value="UniProtKB-SubCell"/>
</dbReference>
<keyword evidence="10" id="KW-1185">Reference proteome</keyword>
<keyword evidence="6 7" id="KW-0472">Membrane</keyword>
<keyword evidence="4" id="KW-0560">Oxidoreductase</keyword>
<feature type="transmembrane region" description="Helical" evidence="7">
    <location>
        <begin position="41"/>
        <end position="68"/>
    </location>
</feature>
<dbReference type="Pfam" id="PF04116">
    <property type="entry name" value="FA_hydroxylase"/>
    <property type="match status" value="1"/>
</dbReference>
<name>A0A6L8WCI4_9PROT</name>
<dbReference type="GO" id="GO:0005506">
    <property type="term" value="F:iron ion binding"/>
    <property type="evidence" value="ECO:0007669"/>
    <property type="project" value="InterPro"/>
</dbReference>
<dbReference type="InterPro" id="IPR051689">
    <property type="entry name" value="Sterol_desaturase/TMEM195"/>
</dbReference>
<evidence type="ECO:0000256" key="6">
    <source>
        <dbReference type="ARBA" id="ARBA00023136"/>
    </source>
</evidence>
<dbReference type="GO" id="GO:0016020">
    <property type="term" value="C:membrane"/>
    <property type="evidence" value="ECO:0007669"/>
    <property type="project" value="GOC"/>
</dbReference>
<comment type="subcellular location">
    <subcellularLocation>
        <location evidence="1">Endomembrane system</location>
        <topology evidence="1">Multi-pass membrane protein</topology>
    </subcellularLocation>
</comment>
<protein>
    <submittedName>
        <fullName evidence="9">Sterol desaturase family protein</fullName>
    </submittedName>
</protein>
<accession>A0A6L8WCI4</accession>
<dbReference type="GO" id="GO:0006643">
    <property type="term" value="P:membrane lipid metabolic process"/>
    <property type="evidence" value="ECO:0007669"/>
    <property type="project" value="TreeGrafter"/>
</dbReference>
<dbReference type="GO" id="GO:0050479">
    <property type="term" value="F:glyceryl-ether monooxygenase activity"/>
    <property type="evidence" value="ECO:0007669"/>
    <property type="project" value="TreeGrafter"/>
</dbReference>
<evidence type="ECO:0000313" key="10">
    <source>
        <dbReference type="Proteomes" id="UP000476030"/>
    </source>
</evidence>
<keyword evidence="2 7" id="KW-0812">Transmembrane</keyword>
<evidence type="ECO:0000313" key="9">
    <source>
        <dbReference type="EMBL" id="MZR32102.1"/>
    </source>
</evidence>
<feature type="domain" description="Fatty acid hydroxylase" evidence="8">
    <location>
        <begin position="83"/>
        <end position="218"/>
    </location>
</feature>
<feature type="transmembrane region" description="Helical" evidence="7">
    <location>
        <begin position="80"/>
        <end position="97"/>
    </location>
</feature>
<keyword evidence="3 7" id="KW-1133">Transmembrane helix</keyword>
<comment type="caution">
    <text evidence="9">The sequence shown here is derived from an EMBL/GenBank/DDBJ whole genome shotgun (WGS) entry which is preliminary data.</text>
</comment>
<dbReference type="PANTHER" id="PTHR21624:SF1">
    <property type="entry name" value="ALKYLGLYCEROL MONOOXYGENASE"/>
    <property type="match status" value="1"/>
</dbReference>